<accession>A0A9X1WME2</accession>
<protein>
    <submittedName>
        <fullName evidence="1">Uncharacterized protein</fullName>
    </submittedName>
</protein>
<dbReference type="Proteomes" id="UP001139347">
    <property type="component" value="Unassembled WGS sequence"/>
</dbReference>
<evidence type="ECO:0000313" key="1">
    <source>
        <dbReference type="EMBL" id="MCJ8010525.1"/>
    </source>
</evidence>
<organism evidence="1 2">
    <name type="scientific">Paenibacillus mangrovi</name>
    <dbReference type="NCBI Taxonomy" id="2931978"/>
    <lineage>
        <taxon>Bacteria</taxon>
        <taxon>Bacillati</taxon>
        <taxon>Bacillota</taxon>
        <taxon>Bacilli</taxon>
        <taxon>Bacillales</taxon>
        <taxon>Paenibacillaceae</taxon>
        <taxon>Paenibacillus</taxon>
    </lineage>
</organism>
<reference evidence="1" key="1">
    <citation type="submission" date="2022-04" db="EMBL/GenBank/DDBJ databases">
        <title>Paenibacillus mangrovi sp. nov., a novel endophytic bacterium isolated from bark of Kandelia candel.</title>
        <authorList>
            <person name="Tuo L."/>
        </authorList>
    </citation>
    <scope>NUCLEOTIDE SEQUENCE</scope>
    <source>
        <strain evidence="1">KQZ6P-2</strain>
    </source>
</reference>
<name>A0A9X1WME2_9BACL</name>
<comment type="caution">
    <text evidence="1">The sequence shown here is derived from an EMBL/GenBank/DDBJ whole genome shotgun (WGS) entry which is preliminary data.</text>
</comment>
<keyword evidence="2" id="KW-1185">Reference proteome</keyword>
<dbReference type="RefSeq" id="WP_244718848.1">
    <property type="nucleotide sequence ID" value="NZ_JALIRP010000001.1"/>
</dbReference>
<gene>
    <name evidence="1" type="ORF">MUG84_02060</name>
</gene>
<proteinExistence type="predicted"/>
<dbReference type="EMBL" id="JALIRP010000001">
    <property type="protein sequence ID" value="MCJ8010525.1"/>
    <property type="molecule type" value="Genomic_DNA"/>
</dbReference>
<dbReference type="AlphaFoldDB" id="A0A9X1WME2"/>
<sequence length="45" mass="5169">MTRNMLSGPDRFASLYTDLSNPVTNHIYMNIGYKPLADSVVYVFR</sequence>
<evidence type="ECO:0000313" key="2">
    <source>
        <dbReference type="Proteomes" id="UP001139347"/>
    </source>
</evidence>